<evidence type="ECO:0000313" key="1">
    <source>
        <dbReference type="EMBL" id="PAN08754.1"/>
    </source>
</evidence>
<organism evidence="1">
    <name type="scientific">Panicum hallii</name>
    <dbReference type="NCBI Taxonomy" id="206008"/>
    <lineage>
        <taxon>Eukaryota</taxon>
        <taxon>Viridiplantae</taxon>
        <taxon>Streptophyta</taxon>
        <taxon>Embryophyta</taxon>
        <taxon>Tracheophyta</taxon>
        <taxon>Spermatophyta</taxon>
        <taxon>Magnoliopsida</taxon>
        <taxon>Liliopsida</taxon>
        <taxon>Poales</taxon>
        <taxon>Poaceae</taxon>
        <taxon>PACMAD clade</taxon>
        <taxon>Panicoideae</taxon>
        <taxon>Panicodae</taxon>
        <taxon>Paniceae</taxon>
        <taxon>Panicinae</taxon>
        <taxon>Panicum</taxon>
        <taxon>Panicum sect. Panicum</taxon>
    </lineage>
</organism>
<dbReference type="Gramene" id="PAN08754">
    <property type="protein sequence ID" value="PAN08754"/>
    <property type="gene ID" value="PAHAL_1G434500"/>
</dbReference>
<dbReference type="AlphaFoldDB" id="A0A2S3GU58"/>
<dbReference type="EMBL" id="CM008046">
    <property type="protein sequence ID" value="PAN08754.1"/>
    <property type="molecule type" value="Genomic_DNA"/>
</dbReference>
<proteinExistence type="predicted"/>
<evidence type="ECO:0008006" key="2">
    <source>
        <dbReference type="Google" id="ProtNLM"/>
    </source>
</evidence>
<dbReference type="Proteomes" id="UP000243499">
    <property type="component" value="Chromosome 1"/>
</dbReference>
<gene>
    <name evidence="1" type="ORF">PAHAL_1G434500</name>
</gene>
<protein>
    <recommendedName>
        <fullName evidence="2">Reverse transcriptase zinc-binding domain-containing protein</fullName>
    </recommendedName>
</protein>
<accession>A0A2S3GU58</accession>
<reference evidence="1" key="1">
    <citation type="submission" date="2018-04" db="EMBL/GenBank/DDBJ databases">
        <title>WGS assembly of Panicum hallii.</title>
        <authorList>
            <person name="Lovell J."/>
            <person name="Jenkins J."/>
            <person name="Lowry D."/>
            <person name="Mamidi S."/>
            <person name="Sreedasyam A."/>
            <person name="Weng X."/>
            <person name="Barry K."/>
            <person name="Bonette J."/>
            <person name="Campitelli B."/>
            <person name="Daum C."/>
            <person name="Gordon S."/>
            <person name="Gould B."/>
            <person name="Lipzen A."/>
            <person name="Macqueen A."/>
            <person name="Palacio-Mejia J."/>
            <person name="Plott C."/>
            <person name="Shakirov E."/>
            <person name="Shu S."/>
            <person name="Yoshinaga Y."/>
            <person name="Zane M."/>
            <person name="Rokhsar D."/>
            <person name="Grimwood J."/>
            <person name="Schmutz J."/>
            <person name="Juenger T."/>
        </authorList>
    </citation>
    <scope>NUCLEOTIDE SEQUENCE [LARGE SCALE GENOMIC DNA]</scope>
    <source>
        <strain evidence="1">FIL2</strain>
    </source>
</reference>
<sequence>MQGWSNGLVKKPVKGVDIETWWVSSLQLLPKELQRHVAALLMYTAWNIWKERNRRVFEDKTMIAPLVFNCILEELGLRQAALSAPSAT</sequence>
<name>A0A2S3GU58_9POAL</name>